<comment type="caution">
    <text evidence="1">The sequence shown here is derived from an EMBL/GenBank/DDBJ whole genome shotgun (WGS) entry which is preliminary data.</text>
</comment>
<dbReference type="EMBL" id="AMZH03012109">
    <property type="protein sequence ID" value="RRT51658.1"/>
    <property type="molecule type" value="Genomic_DNA"/>
</dbReference>
<gene>
    <name evidence="1" type="ORF">B296_00027271</name>
</gene>
<dbReference type="AlphaFoldDB" id="A0A426YIV7"/>
<proteinExistence type="predicted"/>
<evidence type="ECO:0000313" key="1">
    <source>
        <dbReference type="EMBL" id="RRT51658.1"/>
    </source>
</evidence>
<evidence type="ECO:0000313" key="2">
    <source>
        <dbReference type="Proteomes" id="UP000287651"/>
    </source>
</evidence>
<protein>
    <submittedName>
        <fullName evidence="1">Uncharacterized protein</fullName>
    </submittedName>
</protein>
<accession>A0A426YIV7</accession>
<dbReference type="Proteomes" id="UP000287651">
    <property type="component" value="Unassembled WGS sequence"/>
</dbReference>
<name>A0A426YIV7_ENSVE</name>
<organism evidence="1 2">
    <name type="scientific">Ensete ventricosum</name>
    <name type="common">Abyssinian banana</name>
    <name type="synonym">Musa ensete</name>
    <dbReference type="NCBI Taxonomy" id="4639"/>
    <lineage>
        <taxon>Eukaryota</taxon>
        <taxon>Viridiplantae</taxon>
        <taxon>Streptophyta</taxon>
        <taxon>Embryophyta</taxon>
        <taxon>Tracheophyta</taxon>
        <taxon>Spermatophyta</taxon>
        <taxon>Magnoliopsida</taxon>
        <taxon>Liliopsida</taxon>
        <taxon>Zingiberales</taxon>
        <taxon>Musaceae</taxon>
        <taxon>Ensete</taxon>
    </lineage>
</organism>
<reference evidence="1 2" key="1">
    <citation type="journal article" date="2014" name="Agronomy (Basel)">
        <title>A Draft Genome Sequence for Ensete ventricosum, the Drought-Tolerant Tree Against Hunger.</title>
        <authorList>
            <person name="Harrison J."/>
            <person name="Moore K.A."/>
            <person name="Paszkiewicz K."/>
            <person name="Jones T."/>
            <person name="Grant M."/>
            <person name="Ambacheew D."/>
            <person name="Muzemil S."/>
            <person name="Studholme D.J."/>
        </authorList>
    </citation>
    <scope>NUCLEOTIDE SEQUENCE [LARGE SCALE GENOMIC DNA]</scope>
</reference>
<sequence length="164" mass="17607">MPSAEAGTAGRNSRLVRRRNKSAPYPAAFQSQGPLGCGSRLVEFSLSFHIISSPSLPHSGRWHRSAGCRRCCVLTPLSVIPVSLAVPAARDALPYVGDYADAVWCGSGNRKETLCEFMADTRATAGFFSSSSLSSNPDPLLCRSLDPLVAKMSLLSRFPFWSVG</sequence>